<reference evidence="1" key="1">
    <citation type="submission" date="2020-05" db="EMBL/GenBank/DDBJ databases">
        <authorList>
            <person name="Chiriac C."/>
            <person name="Salcher M."/>
            <person name="Ghai R."/>
            <person name="Kavagutti S V."/>
        </authorList>
    </citation>
    <scope>NUCLEOTIDE SEQUENCE</scope>
</reference>
<organism evidence="1">
    <name type="scientific">uncultured Caudovirales phage</name>
    <dbReference type="NCBI Taxonomy" id="2100421"/>
    <lineage>
        <taxon>Viruses</taxon>
        <taxon>Duplodnaviria</taxon>
        <taxon>Heunggongvirae</taxon>
        <taxon>Uroviricota</taxon>
        <taxon>Caudoviricetes</taxon>
        <taxon>Peduoviridae</taxon>
        <taxon>Maltschvirus</taxon>
        <taxon>Maltschvirus maltsch</taxon>
    </lineage>
</organism>
<protein>
    <submittedName>
        <fullName evidence="1">Uncharacterized protein</fullName>
    </submittedName>
</protein>
<accession>A0A6J5QV45</accession>
<name>A0A6J5QV45_9CAUD</name>
<gene>
    <name evidence="1" type="ORF">UFOVP1130_15</name>
</gene>
<dbReference type="EMBL" id="LR797078">
    <property type="protein sequence ID" value="CAB4185211.1"/>
    <property type="molecule type" value="Genomic_DNA"/>
</dbReference>
<evidence type="ECO:0000313" key="1">
    <source>
        <dbReference type="EMBL" id="CAB4185211.1"/>
    </source>
</evidence>
<sequence>MHKTVLTMTVEQWEDKYKPVMNHLDKDASWGTDDEGGVLYDYTGAEGDYVMKVASVQPHKVWTWVDGDDGSYIVDGYHWVNRIGYFITAIPSEFDEDITIKVDTYGEGAE</sequence>
<proteinExistence type="predicted"/>